<accession>A0AAD5URV3</accession>
<reference evidence="2" key="1">
    <citation type="submission" date="2022-07" db="EMBL/GenBank/DDBJ databases">
        <title>Genome Sequence of Physisporinus lineatus.</title>
        <authorList>
            <person name="Buettner E."/>
        </authorList>
    </citation>
    <scope>NUCLEOTIDE SEQUENCE</scope>
    <source>
        <strain evidence="2">VT162</strain>
    </source>
</reference>
<proteinExistence type="predicted"/>
<keyword evidence="3" id="KW-1185">Reference proteome</keyword>
<evidence type="ECO:0000313" key="2">
    <source>
        <dbReference type="EMBL" id="KAJ3476107.1"/>
    </source>
</evidence>
<gene>
    <name evidence="2" type="ORF">NLI96_g11392</name>
</gene>
<evidence type="ECO:0000313" key="3">
    <source>
        <dbReference type="Proteomes" id="UP001212997"/>
    </source>
</evidence>
<dbReference type="SUPFAM" id="SSF81383">
    <property type="entry name" value="F-box domain"/>
    <property type="match status" value="1"/>
</dbReference>
<dbReference type="InterPro" id="IPR036047">
    <property type="entry name" value="F-box-like_dom_sf"/>
</dbReference>
<name>A0AAD5URV3_9APHY</name>
<dbReference type="AlphaFoldDB" id="A0AAD5URV3"/>
<dbReference type="SUPFAM" id="SSF52047">
    <property type="entry name" value="RNI-like"/>
    <property type="match status" value="1"/>
</dbReference>
<evidence type="ECO:0008006" key="4">
    <source>
        <dbReference type="Google" id="ProtNLM"/>
    </source>
</evidence>
<evidence type="ECO:0000256" key="1">
    <source>
        <dbReference type="SAM" id="MobiDB-lite"/>
    </source>
</evidence>
<protein>
    <recommendedName>
        <fullName evidence="4">F-box domain-containing protein</fullName>
    </recommendedName>
</protein>
<dbReference type="InterPro" id="IPR032675">
    <property type="entry name" value="LRR_dom_sf"/>
</dbReference>
<dbReference type="EMBL" id="JANAWD010000751">
    <property type="protein sequence ID" value="KAJ3476107.1"/>
    <property type="molecule type" value="Genomic_DNA"/>
</dbReference>
<comment type="caution">
    <text evidence="2">The sequence shown here is derived from an EMBL/GenBank/DDBJ whole genome shotgun (WGS) entry which is preliminary data.</text>
</comment>
<sequence>MTDTLLSTLDDRILSPDPDEEPKVRDFFQRLLRGEGGASASQFWNNSGVELKLYQTEEVAKIFELIATYVNTPEQEIFDIANDVRFRRFFAALTGFYEGSLDLTGRHESRYARLLRQFLVLSKDVMQFAALCLNQYEEKGVDSEVELTEVYYGKLGKKWNAEAIPAISLIKSCLSIGTLLKSNKKPIFQNLLLLDLPPELLHEIMVFCGPERSRRLGSTCKALRAVSLPFIYKERIFDIPFAIFQEAESAYPGSRSDTELAHFRKARDALIEDLDFISSRPEIHTQYKCLNLFHDRYQYIREVLALEAGSEEYVDFFGPVETKAQTLLELTINLEDLCVSNLVVTKGIRQAVVSLNRLQRLRIQYCDFTDSELEASSLPPCPSVRTVVIDIISDETNHNHLWKFLSSFPSIKFLVINASTTFRTQSLFAGLNVETGFNPFKTLERLILYGIFPLDMSQLSAKLRAAGPLLLTHLKLQANHNGLGIPAWCMVPILDALQKAPLRVLSLEGIRFAQPVLISVISHLFPNLEALTILYRDSDRQTETKEVRWPCPSQDYACRLSQLHHLKFFGWNCSLPALPQGAFDTFKSFEDGFPESPAEVSDEKDDDGFTIRLFAAYCPSLEYFTVFRHRSDPGLSFYEYAISRTANGRIEFDAQKSLYRETIGYCPDATAEWHHWEVTNLPRCYDFHDPVDYLE</sequence>
<dbReference type="Proteomes" id="UP001212997">
    <property type="component" value="Unassembled WGS sequence"/>
</dbReference>
<dbReference type="Gene3D" id="3.80.10.10">
    <property type="entry name" value="Ribonuclease Inhibitor"/>
    <property type="match status" value="1"/>
</dbReference>
<organism evidence="2 3">
    <name type="scientific">Meripilus lineatus</name>
    <dbReference type="NCBI Taxonomy" id="2056292"/>
    <lineage>
        <taxon>Eukaryota</taxon>
        <taxon>Fungi</taxon>
        <taxon>Dikarya</taxon>
        <taxon>Basidiomycota</taxon>
        <taxon>Agaricomycotina</taxon>
        <taxon>Agaricomycetes</taxon>
        <taxon>Polyporales</taxon>
        <taxon>Meripilaceae</taxon>
        <taxon>Meripilus</taxon>
    </lineage>
</organism>
<feature type="region of interest" description="Disordered" evidence="1">
    <location>
        <begin position="1"/>
        <end position="20"/>
    </location>
</feature>